<dbReference type="CDD" id="cd13193">
    <property type="entry name" value="FERM_C_FARP1-like"/>
    <property type="match status" value="1"/>
</dbReference>
<evidence type="ECO:0000256" key="7">
    <source>
        <dbReference type="ARBA" id="ARBA00022025"/>
    </source>
</evidence>
<evidence type="ECO:0000256" key="13">
    <source>
        <dbReference type="ARBA" id="ARBA00022737"/>
    </source>
</evidence>
<evidence type="ECO:0000256" key="11">
    <source>
        <dbReference type="ARBA" id="ARBA00022599"/>
    </source>
</evidence>
<dbReference type="GO" id="GO:0008092">
    <property type="term" value="F:cytoskeletal protein binding"/>
    <property type="evidence" value="ECO:0007669"/>
    <property type="project" value="InterPro"/>
</dbReference>
<dbReference type="CDD" id="cd00160">
    <property type="entry name" value="RhoGEF"/>
    <property type="match status" value="1"/>
</dbReference>
<dbReference type="SUPFAM" id="SSF48065">
    <property type="entry name" value="DBL homology domain (DH-domain)"/>
    <property type="match status" value="1"/>
</dbReference>
<dbReference type="FunFam" id="2.30.29.30:FF:000002">
    <property type="entry name" value="Band 4.1-like protein 5 isoform 1"/>
    <property type="match status" value="1"/>
</dbReference>
<evidence type="ECO:0000256" key="16">
    <source>
        <dbReference type="ARBA" id="ARBA00023136"/>
    </source>
</evidence>
<feature type="domain" description="PH" evidence="23">
    <location>
        <begin position="776"/>
        <end position="873"/>
    </location>
</feature>
<keyword evidence="17" id="KW-0966">Cell projection</keyword>
<dbReference type="InterPro" id="IPR014847">
    <property type="entry name" value="FA"/>
</dbReference>
<comment type="subcellular location">
    <subcellularLocation>
        <location evidence="5">Cell junction</location>
        <location evidence="5">Adherens junction</location>
    </subcellularLocation>
    <subcellularLocation>
        <location evidence="2">Cell membrane</location>
        <topology evidence="2">Peripheral membrane protein</topology>
        <orientation evidence="2">Cytoplasmic side</orientation>
    </subcellularLocation>
    <subcellularLocation>
        <location evidence="1">Cell projection</location>
        <location evidence="1">Dendrite</location>
    </subcellularLocation>
    <subcellularLocation>
        <location evidence="6">Cell projection</location>
        <location evidence="6">Dendritic spine</location>
    </subcellularLocation>
    <subcellularLocation>
        <location evidence="3">Cell projection</location>
        <location evidence="3">Filopodium</location>
    </subcellularLocation>
    <subcellularLocation>
        <location evidence="21">Cell projection</location>
        <location evidence="21">Rhabdomere</location>
    </subcellularLocation>
    <subcellularLocation>
        <location evidence="4">Cytoplasm</location>
        <location evidence="4">Cytosol</location>
    </subcellularLocation>
    <subcellularLocation>
        <location evidence="18">Synapse</location>
        <location evidence="18">Synaptosome</location>
    </subcellularLocation>
</comment>
<dbReference type="SMART" id="SM01195">
    <property type="entry name" value="FA"/>
    <property type="match status" value="1"/>
</dbReference>
<dbReference type="SUPFAM" id="SSF50729">
    <property type="entry name" value="PH domain-like"/>
    <property type="match status" value="3"/>
</dbReference>
<dbReference type="PROSITE" id="PS00660">
    <property type="entry name" value="FERM_1"/>
    <property type="match status" value="1"/>
</dbReference>
<accession>A0AAV2BQ45</accession>
<evidence type="ECO:0000256" key="15">
    <source>
        <dbReference type="ARBA" id="ARBA00023018"/>
    </source>
</evidence>
<evidence type="ECO:0000256" key="8">
    <source>
        <dbReference type="ARBA" id="ARBA00022473"/>
    </source>
</evidence>
<dbReference type="InterPro" id="IPR018980">
    <property type="entry name" value="FERM_PH-like_C"/>
</dbReference>
<keyword evidence="9" id="KW-1003">Cell membrane</keyword>
<dbReference type="PANTHER" id="PTHR45858">
    <property type="entry name" value="FERM DOMAIN CONTAINING PROTEIN"/>
    <property type="match status" value="1"/>
</dbReference>
<evidence type="ECO:0000256" key="9">
    <source>
        <dbReference type="ARBA" id="ARBA00022475"/>
    </source>
</evidence>
<feature type="compositionally biased region" description="Low complexity" evidence="22">
    <location>
        <begin position="488"/>
        <end position="498"/>
    </location>
</feature>
<dbReference type="Pfam" id="PF00373">
    <property type="entry name" value="FERM_M"/>
    <property type="match status" value="1"/>
</dbReference>
<dbReference type="InterPro" id="IPR051835">
    <property type="entry name" value="RAC1-GEF"/>
</dbReference>
<evidence type="ECO:0000256" key="21">
    <source>
        <dbReference type="ARBA" id="ARBA00043944"/>
    </source>
</evidence>
<dbReference type="InterPro" id="IPR029071">
    <property type="entry name" value="Ubiquitin-like_domsf"/>
</dbReference>
<dbReference type="EMBL" id="CAXIEN010000448">
    <property type="protein sequence ID" value="CAL1297984.1"/>
    <property type="molecule type" value="Genomic_DNA"/>
</dbReference>
<evidence type="ECO:0000256" key="5">
    <source>
        <dbReference type="ARBA" id="ARBA00004536"/>
    </source>
</evidence>
<evidence type="ECO:0000256" key="1">
    <source>
        <dbReference type="ARBA" id="ARBA00004279"/>
    </source>
</evidence>
<evidence type="ECO:0000256" key="2">
    <source>
        <dbReference type="ARBA" id="ARBA00004413"/>
    </source>
</evidence>
<name>A0AAV2BQ45_9ARAC</name>
<feature type="region of interest" description="Disordered" evidence="22">
    <location>
        <begin position="1"/>
        <end position="32"/>
    </location>
</feature>
<dbReference type="GO" id="GO:0030175">
    <property type="term" value="C:filopodium"/>
    <property type="evidence" value="ECO:0007669"/>
    <property type="project" value="UniProtKB-SubCell"/>
</dbReference>
<protein>
    <recommendedName>
        <fullName evidence="19">FERM, ARHGEF and pleckstrin domain-containing protein 1</fullName>
    </recommendedName>
    <alternativeName>
        <fullName evidence="20">FERM, RhoGEF and pleckstrin domain-containing protein 1</fullName>
    </alternativeName>
    <alternativeName>
        <fullName evidence="7">Moesin/ezrin/radixin homolog 1</fullName>
    </alternativeName>
</protein>
<dbReference type="GO" id="GO:0005085">
    <property type="term" value="F:guanyl-nucleotide exchange factor activity"/>
    <property type="evidence" value="ECO:0007669"/>
    <property type="project" value="UniProtKB-KW"/>
</dbReference>
<dbReference type="Pfam" id="PF00169">
    <property type="entry name" value="PH"/>
    <property type="match status" value="2"/>
</dbReference>
<feature type="domain" description="FERM" evidence="25">
    <location>
        <begin position="37"/>
        <end position="321"/>
    </location>
</feature>
<dbReference type="AlphaFoldDB" id="A0AAV2BQ45"/>
<dbReference type="PANTHER" id="PTHR45858:SF5">
    <property type="entry name" value="MOESIN_EZRIN_RADIXIN HOMOLOG 1"/>
    <property type="match status" value="1"/>
</dbReference>
<evidence type="ECO:0000256" key="12">
    <source>
        <dbReference type="ARBA" id="ARBA00022658"/>
    </source>
</evidence>
<feature type="domain" description="PH" evidence="23">
    <location>
        <begin position="948"/>
        <end position="1045"/>
    </location>
</feature>
<evidence type="ECO:0000256" key="18">
    <source>
        <dbReference type="ARBA" id="ARBA00034102"/>
    </source>
</evidence>
<dbReference type="InterPro" id="IPR019748">
    <property type="entry name" value="FERM_central"/>
</dbReference>
<evidence type="ECO:0000256" key="17">
    <source>
        <dbReference type="ARBA" id="ARBA00023273"/>
    </source>
</evidence>
<dbReference type="GO" id="GO:0005886">
    <property type="term" value="C:plasma membrane"/>
    <property type="evidence" value="ECO:0007669"/>
    <property type="project" value="UniProtKB-SubCell"/>
</dbReference>
<evidence type="ECO:0000256" key="3">
    <source>
        <dbReference type="ARBA" id="ARBA00004486"/>
    </source>
</evidence>
<dbReference type="FunFam" id="1.20.80.10:FF:000005">
    <property type="entry name" value="FERM, RhoGEF and pleckstrin domain-containing protein 1"/>
    <property type="match status" value="1"/>
</dbReference>
<dbReference type="InterPro" id="IPR001849">
    <property type="entry name" value="PH_domain"/>
</dbReference>
<evidence type="ECO:0000313" key="27">
    <source>
        <dbReference type="Proteomes" id="UP001497382"/>
    </source>
</evidence>
<dbReference type="InterPro" id="IPR019749">
    <property type="entry name" value="Band_41_domain"/>
</dbReference>
<dbReference type="GO" id="GO:0048731">
    <property type="term" value="P:system development"/>
    <property type="evidence" value="ECO:0007669"/>
    <property type="project" value="UniProtKB-ARBA"/>
</dbReference>
<keyword evidence="14" id="KW-0965">Cell junction</keyword>
<dbReference type="SMART" id="SM00295">
    <property type="entry name" value="B41"/>
    <property type="match status" value="1"/>
</dbReference>
<dbReference type="InterPro" id="IPR035899">
    <property type="entry name" value="DBL_dom_sf"/>
</dbReference>
<dbReference type="Pfam" id="PF00621">
    <property type="entry name" value="RhoGEF"/>
    <property type="match status" value="1"/>
</dbReference>
<dbReference type="CDD" id="cd01220">
    <property type="entry name" value="PH1_FARP1-like"/>
    <property type="match status" value="1"/>
</dbReference>
<dbReference type="GO" id="GO:0005912">
    <property type="term" value="C:adherens junction"/>
    <property type="evidence" value="ECO:0007669"/>
    <property type="project" value="UniProtKB-SubCell"/>
</dbReference>
<evidence type="ECO:0000256" key="22">
    <source>
        <dbReference type="SAM" id="MobiDB-lite"/>
    </source>
</evidence>
<keyword evidence="13" id="KW-0677">Repeat</keyword>
<sequence length="1047" mass="120405">MSSHGGGGASLPHSHSSPSGMYPTPSSPESRSLGKRLTVQVHFLDDSVASFNIQFKALGKVLFDQVCKLLNLLETDYFGLEYIDCAGTKFWLDYEKPMCRQMGLSMINPIMTFCVKFYTPDPAQLEEEYTRYLFSLQIKRDLAQGILLCNDNTAALMASYIVQAECGDFVSEDYPDHTYVSSFKFVPHQDAEFEHKIMENHKKHIGQSPAEADLNLLETARRCELYGIKMTPAKDSEGVPLNLAVAHMGVLVFQNYTKINTFSWAKIRKISFKRRKFLIKLHPEGYGYYKDTVDFVFESRNECKNFWKKCIENHAFFRCSEVKRLPRQKTRIFSRGSSFRYSGRTQKQMVEYVRENYVKRQPFQRSEMNYLFRGRGARSTSLRVSSTNRRGLGLVGSSLSAQPLLPVSSSQSCGSVILSHDVEVPSAYVSRPTSASQPSSPRVNKESSRVIANRSICIDSRSSYLERRDLPPAFESPPPYQSPAKDLSSPVSQPRSSSNVHSETTSISTRCISSDEEMSRSPTSPLRSLREQCSTAHSPRSETDTEVRRKRVPADKAYFISKELLMTERTYKKDLELINVWFRDEVSKEENMPTHALTVLFGVVDPLYEFHCSFLRELEHRLATWEGRTGMPLQTHVQGIGDILLKKVQMTEFYSNYVEKLPFILERLNAAYCTNSHFERMYCDFEMQRVCYLPLTSFLLRPAHRLMHYSSLLERLVNHYGENHPDAKNCKTVLFKLKQVTTMLLKNVHYSANFVKLMELQRDLYGIDNLTSNKREFLREGCLQKLSKKGYQNRMFFLFSDVLLYANRGPINQHQFKVHGQLPLRGLMVEETEPKMGVSHCFTIYGGNRALMVAANSPEEKEKWLEDLNSTIQSAREPKDDTVFYSSLRSCSSSEDLLGNSGNLQTPEIVPIASGSAKPYQHFSNTTVHVCWHRNTTVGKEDYRRALLNYLSGYLLRKFKNSSGWQKLWVVFTNFCLFFYKSYQDDFPLASLPLVGYAVTMPSPHDNINKDYVFKLQFKNHIYFFRAESEYTFQRWIDVIKGATLRS</sequence>
<dbReference type="Gene3D" id="3.10.20.90">
    <property type="entry name" value="Phosphatidylinositol 3-kinase Catalytic Subunit, Chain A, domain 1"/>
    <property type="match status" value="1"/>
</dbReference>
<evidence type="ECO:0000256" key="10">
    <source>
        <dbReference type="ARBA" id="ARBA00022490"/>
    </source>
</evidence>
<dbReference type="PROSITE" id="PS50057">
    <property type="entry name" value="FERM_3"/>
    <property type="match status" value="1"/>
</dbReference>
<keyword evidence="15" id="KW-0770">Synapse</keyword>
<dbReference type="SMART" id="SM01196">
    <property type="entry name" value="FERM_C"/>
    <property type="match status" value="1"/>
</dbReference>
<evidence type="ECO:0000256" key="19">
    <source>
        <dbReference type="ARBA" id="ARBA00040395"/>
    </source>
</evidence>
<dbReference type="Pfam" id="PF09380">
    <property type="entry name" value="FERM_C"/>
    <property type="match status" value="1"/>
</dbReference>
<dbReference type="PROSITE" id="PS50010">
    <property type="entry name" value="DH_2"/>
    <property type="match status" value="1"/>
</dbReference>
<dbReference type="Pfam" id="PF08736">
    <property type="entry name" value="FA"/>
    <property type="match status" value="1"/>
</dbReference>
<comment type="caution">
    <text evidence="26">The sequence shown here is derived from an EMBL/GenBank/DDBJ whole genome shotgun (WGS) entry which is preliminary data.</text>
</comment>
<feature type="compositionally biased region" description="Polar residues" evidence="22">
    <location>
        <begin position="431"/>
        <end position="442"/>
    </location>
</feature>
<dbReference type="SUPFAM" id="SSF54236">
    <property type="entry name" value="Ubiquitin-like"/>
    <property type="match status" value="1"/>
</dbReference>
<dbReference type="InterPro" id="IPR000798">
    <property type="entry name" value="Ez/rad/moesin-like"/>
</dbReference>
<keyword evidence="8" id="KW-0217">Developmental protein</keyword>
<gene>
    <name evidence="26" type="ORF">LARSCL_LOCUS20626</name>
</gene>
<dbReference type="CDD" id="cd14473">
    <property type="entry name" value="FERM_B-lobe"/>
    <property type="match status" value="1"/>
</dbReference>
<dbReference type="PRINTS" id="PR00661">
    <property type="entry name" value="ERMFAMILY"/>
</dbReference>
<evidence type="ECO:0000259" key="25">
    <source>
        <dbReference type="PROSITE" id="PS50057"/>
    </source>
</evidence>
<dbReference type="FunFam" id="2.30.29.30:FF:000046">
    <property type="entry name" value="FERM, RhoGEF and pleckstrin domain-containing protein 1"/>
    <property type="match status" value="1"/>
</dbReference>
<dbReference type="PRINTS" id="PR00935">
    <property type="entry name" value="BAND41"/>
</dbReference>
<dbReference type="InterPro" id="IPR011993">
    <property type="entry name" value="PH-like_dom_sf"/>
</dbReference>
<evidence type="ECO:0000259" key="23">
    <source>
        <dbReference type="PROSITE" id="PS50003"/>
    </source>
</evidence>
<dbReference type="InterPro" id="IPR035963">
    <property type="entry name" value="FERM_2"/>
</dbReference>
<dbReference type="InterPro" id="IPR018979">
    <property type="entry name" value="FERM_N"/>
</dbReference>
<dbReference type="Proteomes" id="UP001497382">
    <property type="component" value="Unassembled WGS sequence"/>
</dbReference>
<dbReference type="PROSITE" id="PS50003">
    <property type="entry name" value="PH_DOMAIN"/>
    <property type="match status" value="2"/>
</dbReference>
<organism evidence="26 27">
    <name type="scientific">Larinioides sclopetarius</name>
    <dbReference type="NCBI Taxonomy" id="280406"/>
    <lineage>
        <taxon>Eukaryota</taxon>
        <taxon>Metazoa</taxon>
        <taxon>Ecdysozoa</taxon>
        <taxon>Arthropoda</taxon>
        <taxon>Chelicerata</taxon>
        <taxon>Arachnida</taxon>
        <taxon>Araneae</taxon>
        <taxon>Araneomorphae</taxon>
        <taxon>Entelegynae</taxon>
        <taxon>Araneoidea</taxon>
        <taxon>Araneidae</taxon>
        <taxon>Larinioides</taxon>
    </lineage>
</organism>
<dbReference type="GO" id="GO:0043197">
    <property type="term" value="C:dendritic spine"/>
    <property type="evidence" value="ECO:0007669"/>
    <property type="project" value="UniProtKB-SubCell"/>
</dbReference>
<evidence type="ECO:0000256" key="14">
    <source>
        <dbReference type="ARBA" id="ARBA00022949"/>
    </source>
</evidence>
<dbReference type="Pfam" id="PF09379">
    <property type="entry name" value="FERM_N"/>
    <property type="match status" value="1"/>
</dbReference>
<feature type="region of interest" description="Disordered" evidence="22">
    <location>
        <begin position="469"/>
        <end position="548"/>
    </location>
</feature>
<dbReference type="GO" id="GO:0009887">
    <property type="term" value="P:animal organ morphogenesis"/>
    <property type="evidence" value="ECO:0007669"/>
    <property type="project" value="UniProtKB-ARBA"/>
</dbReference>
<dbReference type="SMART" id="SM00325">
    <property type="entry name" value="RhoGEF"/>
    <property type="match status" value="1"/>
</dbReference>
<evidence type="ECO:0000256" key="4">
    <source>
        <dbReference type="ARBA" id="ARBA00004514"/>
    </source>
</evidence>
<evidence type="ECO:0000259" key="24">
    <source>
        <dbReference type="PROSITE" id="PS50010"/>
    </source>
</evidence>
<dbReference type="InterPro" id="IPR041788">
    <property type="entry name" value="FARP1/FARP2/FRMD7_FERM_C"/>
</dbReference>
<dbReference type="Gene3D" id="1.20.80.10">
    <property type="match status" value="1"/>
</dbReference>
<dbReference type="InterPro" id="IPR000299">
    <property type="entry name" value="FERM_domain"/>
</dbReference>
<evidence type="ECO:0000256" key="6">
    <source>
        <dbReference type="ARBA" id="ARBA00004552"/>
    </source>
</evidence>
<feature type="compositionally biased region" description="Polar residues" evidence="22">
    <location>
        <begin position="499"/>
        <end position="512"/>
    </location>
</feature>
<dbReference type="InterPro" id="IPR014352">
    <property type="entry name" value="FERM/acyl-CoA-bd_prot_sf"/>
</dbReference>
<dbReference type="GO" id="GO:0005829">
    <property type="term" value="C:cytosol"/>
    <property type="evidence" value="ECO:0007669"/>
    <property type="project" value="UniProtKB-SubCell"/>
</dbReference>
<dbReference type="InterPro" id="IPR019747">
    <property type="entry name" value="FERM_CS"/>
</dbReference>
<dbReference type="SMART" id="SM00233">
    <property type="entry name" value="PH"/>
    <property type="match status" value="2"/>
</dbReference>
<dbReference type="CDD" id="cd17098">
    <property type="entry name" value="FERM_F1_FARP1_like"/>
    <property type="match status" value="1"/>
</dbReference>
<keyword evidence="27" id="KW-1185">Reference proteome</keyword>
<keyword evidence="12" id="KW-0344">Guanine-nucleotide releasing factor</keyword>
<dbReference type="InterPro" id="IPR000219">
    <property type="entry name" value="DH_dom"/>
</dbReference>
<dbReference type="CDD" id="cd13235">
    <property type="entry name" value="PH2_FARP1-like"/>
    <property type="match status" value="1"/>
</dbReference>
<dbReference type="Gene3D" id="2.30.29.30">
    <property type="entry name" value="Pleckstrin-homology domain (PH domain)/Phosphotyrosine-binding domain (PTB)"/>
    <property type="match status" value="3"/>
</dbReference>
<keyword evidence="11" id="KW-0771">Synaptosome</keyword>
<evidence type="ECO:0000256" key="20">
    <source>
        <dbReference type="ARBA" id="ARBA00042170"/>
    </source>
</evidence>
<feature type="region of interest" description="Disordered" evidence="22">
    <location>
        <begin position="429"/>
        <end position="448"/>
    </location>
</feature>
<dbReference type="Gene3D" id="1.20.900.10">
    <property type="entry name" value="Dbl homology (DH) domain"/>
    <property type="match status" value="1"/>
</dbReference>
<evidence type="ECO:0000313" key="26">
    <source>
        <dbReference type="EMBL" id="CAL1297984.1"/>
    </source>
</evidence>
<keyword evidence="16" id="KW-0472">Membrane</keyword>
<feature type="domain" description="DH" evidence="24">
    <location>
        <begin position="556"/>
        <end position="747"/>
    </location>
</feature>
<reference evidence="26 27" key="1">
    <citation type="submission" date="2024-04" db="EMBL/GenBank/DDBJ databases">
        <authorList>
            <person name="Rising A."/>
            <person name="Reimegard J."/>
            <person name="Sonavane S."/>
            <person name="Akerstrom W."/>
            <person name="Nylinder S."/>
            <person name="Hedman E."/>
            <person name="Kallberg Y."/>
        </authorList>
    </citation>
    <scope>NUCLEOTIDE SEQUENCE [LARGE SCALE GENOMIC DNA]</scope>
</reference>
<dbReference type="FunFam" id="3.10.20.90:FF:000040">
    <property type="entry name" value="FERM, RhoGEF and pleckstrin domain-containing protein"/>
    <property type="match status" value="1"/>
</dbReference>
<dbReference type="FunFam" id="1.20.900.10:FF:000021">
    <property type="entry name" value="FERM, RhoGEF and pleckstrin domain-containing protein 1"/>
    <property type="match status" value="1"/>
</dbReference>
<dbReference type="SUPFAM" id="SSF47031">
    <property type="entry name" value="Second domain of FERM"/>
    <property type="match status" value="1"/>
</dbReference>
<keyword evidence="10" id="KW-0963">Cytoplasm</keyword>
<proteinExistence type="predicted"/>